<evidence type="ECO:0000256" key="1">
    <source>
        <dbReference type="SAM" id="Phobius"/>
    </source>
</evidence>
<name>A0A8S5PIH0_9CAUD</name>
<reference evidence="2" key="1">
    <citation type="journal article" date="2021" name="Proc. Natl. Acad. Sci. U.S.A.">
        <title>A Catalog of Tens of Thousands of Viruses from Human Metagenomes Reveals Hidden Associations with Chronic Diseases.</title>
        <authorList>
            <person name="Tisza M.J."/>
            <person name="Buck C.B."/>
        </authorList>
    </citation>
    <scope>NUCLEOTIDE SEQUENCE</scope>
    <source>
        <strain evidence="2">CtNYa18</strain>
    </source>
</reference>
<keyword evidence="1" id="KW-0472">Membrane</keyword>
<accession>A0A8S5PIH0</accession>
<dbReference type="EMBL" id="BK015422">
    <property type="protein sequence ID" value="DAE05980.1"/>
    <property type="molecule type" value="Genomic_DNA"/>
</dbReference>
<sequence length="52" mass="5900">MSVSVAVIIFLDFVIIICYINREQQSSKGDLSKTVMFFAGVFSFLTSNLYQK</sequence>
<keyword evidence="1" id="KW-0812">Transmembrane</keyword>
<organism evidence="2">
    <name type="scientific">Myoviridae sp. ctNYa18</name>
    <dbReference type="NCBI Taxonomy" id="2825090"/>
    <lineage>
        <taxon>Viruses</taxon>
        <taxon>Duplodnaviria</taxon>
        <taxon>Heunggongvirae</taxon>
        <taxon>Uroviricota</taxon>
        <taxon>Caudoviricetes</taxon>
    </lineage>
</organism>
<feature type="transmembrane region" description="Helical" evidence="1">
    <location>
        <begin position="34"/>
        <end position="51"/>
    </location>
</feature>
<protein>
    <submittedName>
        <fullName evidence="2">HCMV UL42</fullName>
    </submittedName>
</protein>
<feature type="transmembrane region" description="Helical" evidence="1">
    <location>
        <begin position="6"/>
        <end position="22"/>
    </location>
</feature>
<evidence type="ECO:0000313" key="2">
    <source>
        <dbReference type="EMBL" id="DAE05980.1"/>
    </source>
</evidence>
<proteinExistence type="predicted"/>
<keyword evidence="1" id="KW-1133">Transmembrane helix</keyword>